<evidence type="ECO:0000256" key="1">
    <source>
        <dbReference type="SAM" id="MobiDB-lite"/>
    </source>
</evidence>
<dbReference type="SUPFAM" id="SSF48403">
    <property type="entry name" value="Ankyrin repeat"/>
    <property type="match status" value="1"/>
</dbReference>
<gene>
    <name evidence="2" type="ORF">NCTC13315_02745</name>
</gene>
<organism evidence="2 3">
    <name type="scientific">Legionella beliardensis</name>
    <dbReference type="NCBI Taxonomy" id="91822"/>
    <lineage>
        <taxon>Bacteria</taxon>
        <taxon>Pseudomonadati</taxon>
        <taxon>Pseudomonadota</taxon>
        <taxon>Gammaproteobacteria</taxon>
        <taxon>Legionellales</taxon>
        <taxon>Legionellaceae</taxon>
        <taxon>Legionella</taxon>
    </lineage>
</organism>
<keyword evidence="3" id="KW-1185">Reference proteome</keyword>
<dbReference type="AlphaFoldDB" id="A0A378I5Z7"/>
<dbReference type="InterPro" id="IPR036770">
    <property type="entry name" value="Ankyrin_rpt-contain_sf"/>
</dbReference>
<dbReference type="Proteomes" id="UP000254968">
    <property type="component" value="Unassembled WGS sequence"/>
</dbReference>
<reference evidence="2 3" key="1">
    <citation type="submission" date="2018-06" db="EMBL/GenBank/DDBJ databases">
        <authorList>
            <consortium name="Pathogen Informatics"/>
            <person name="Doyle S."/>
        </authorList>
    </citation>
    <scope>NUCLEOTIDE SEQUENCE [LARGE SCALE GENOMIC DNA]</scope>
    <source>
        <strain evidence="2 3">NCTC13315</strain>
    </source>
</reference>
<evidence type="ECO:0000313" key="2">
    <source>
        <dbReference type="EMBL" id="STX30180.1"/>
    </source>
</evidence>
<dbReference type="EMBL" id="UGNV01000001">
    <property type="protein sequence ID" value="STX30180.1"/>
    <property type="molecule type" value="Genomic_DNA"/>
</dbReference>
<feature type="compositionally biased region" description="Polar residues" evidence="1">
    <location>
        <begin position="306"/>
        <end position="321"/>
    </location>
</feature>
<protein>
    <submittedName>
        <fullName evidence="2">Ankyrin repeats (3 copies)</fullName>
    </submittedName>
</protein>
<dbReference type="RefSeq" id="WP_115303902.1">
    <property type="nucleotide sequence ID" value="NZ_CAAAHO010000005.1"/>
</dbReference>
<dbReference type="Gene3D" id="1.25.40.20">
    <property type="entry name" value="Ankyrin repeat-containing domain"/>
    <property type="match status" value="1"/>
</dbReference>
<name>A0A378I5Z7_9GAMM</name>
<sequence length="395" mass="43861">MNFQNIYNAAIKKDDSVLRGMMELVPINDHKKDGPYCWTAISQLAFEGKFEEAEFLLNYGADINLLIYGAALGKHIDYVQNLLLNVREGVNINFAIRGAAQAGSPEAMNFVETLLTQGGDVDVKEAIKFAAMSGNKENVATLTLMFASNDITEFSEETIIGAAAGGHKQYVEELLEITPWLRSIAVYGAALGGHKSYVEELLEDSKEETDLSLMMAVTGAAERNDTDYVENLLGRGADPSAAVIGAKNGKYISSDPKQQLIWLSSFSEKYIMIFIEQLKLAKPSIHVDEDCVNKAIAISQLRRGSDNNNSRLETITANNTNSDRRENFESQEGETTDVAKEDEPIAKVSKDNKIDKEEVASVTNSSMFWKDSKRKGQEEHEEEEQRDNKYSKKTN</sequence>
<accession>A0A378I5Z7</accession>
<feature type="compositionally biased region" description="Basic and acidic residues" evidence="1">
    <location>
        <begin position="386"/>
        <end position="395"/>
    </location>
</feature>
<feature type="compositionally biased region" description="Basic and acidic residues" evidence="1">
    <location>
        <begin position="337"/>
        <end position="359"/>
    </location>
</feature>
<evidence type="ECO:0000313" key="3">
    <source>
        <dbReference type="Proteomes" id="UP000254968"/>
    </source>
</evidence>
<feature type="region of interest" description="Disordered" evidence="1">
    <location>
        <begin position="305"/>
        <end position="395"/>
    </location>
</feature>
<proteinExistence type="predicted"/>